<evidence type="ECO:0000256" key="5">
    <source>
        <dbReference type="ARBA" id="ARBA00022741"/>
    </source>
</evidence>
<keyword evidence="3" id="KW-0597">Phosphoprotein</keyword>
<dbReference type="GO" id="GO:0005524">
    <property type="term" value="F:ATP binding"/>
    <property type="evidence" value="ECO:0007669"/>
    <property type="project" value="UniProtKB-KW"/>
</dbReference>
<dbReference type="GO" id="GO:0046983">
    <property type="term" value="F:protein dimerization activity"/>
    <property type="evidence" value="ECO:0007669"/>
    <property type="project" value="InterPro"/>
</dbReference>
<keyword evidence="6 12" id="KW-0418">Kinase</keyword>
<keyword evidence="8" id="KW-0902">Two-component regulatory system</keyword>
<gene>
    <name evidence="12" type="ORF">CTZ28_03580</name>
</gene>
<evidence type="ECO:0000256" key="2">
    <source>
        <dbReference type="ARBA" id="ARBA00012438"/>
    </source>
</evidence>
<sequence length="448" mass="48041">MTRPSSPSSGRPDHHRLLETLTDDPEQSVIVSVMARLAVWRRAERAHPRIRRWGVPALCTLAGVDSYLNPYNVGDEKLPLILAFTVPLLWRERRPMLVFALTTAASVVALPFGVLTGAEVARVVALFNVGRFCSPRQIMLAVGVTTVQLAAWAYVFWNGDQLEYATRPEVTTLIVMVAMASFAALGLMVRLADAYTIALKKQRAHEAQLAAAEERTRISREMHDILGHTLAVIVGLADGAAGLTEARPERGAQTLRIISSSGRDALAELRRLLAVIDHGPDNGTAKNHPPDAPLAPQPGLADLNPLLERVQAAGPTADLTIHGDLTSLTPGFQLTVYRIIQEALTNTVKYAAPTTSVRVSLTLRPDALHITVEDTGPSRTATASRTVSGGRGLVGMRQRAALYQGDVTAGPNTHGGWTVHARLIPRSAPVKPASTEGGTAPPLPENPA</sequence>
<evidence type="ECO:0000256" key="8">
    <source>
        <dbReference type="ARBA" id="ARBA00023012"/>
    </source>
</evidence>
<feature type="domain" description="Histidine kinase/HSP90-like ATPase" evidence="11">
    <location>
        <begin position="331"/>
        <end position="427"/>
    </location>
</feature>
<feature type="transmembrane region" description="Helical" evidence="10">
    <location>
        <begin position="138"/>
        <end position="158"/>
    </location>
</feature>
<evidence type="ECO:0000313" key="13">
    <source>
        <dbReference type="Proteomes" id="UP000270471"/>
    </source>
</evidence>
<organism evidence="12 13">
    <name type="scientific">Streptomyces shenzhenensis</name>
    <dbReference type="NCBI Taxonomy" id="943815"/>
    <lineage>
        <taxon>Bacteria</taxon>
        <taxon>Bacillati</taxon>
        <taxon>Actinomycetota</taxon>
        <taxon>Actinomycetes</taxon>
        <taxon>Kitasatosporales</taxon>
        <taxon>Streptomycetaceae</taxon>
        <taxon>Streptomyces</taxon>
    </lineage>
</organism>
<feature type="transmembrane region" description="Helical" evidence="10">
    <location>
        <begin position="170"/>
        <end position="192"/>
    </location>
</feature>
<dbReference type="AlphaFoldDB" id="A0A3M0IXL7"/>
<dbReference type="Pfam" id="PF07730">
    <property type="entry name" value="HisKA_3"/>
    <property type="match status" value="1"/>
</dbReference>
<dbReference type="OrthoDB" id="227596at2"/>
<evidence type="ECO:0000256" key="3">
    <source>
        <dbReference type="ARBA" id="ARBA00022553"/>
    </source>
</evidence>
<feature type="transmembrane region" description="Helical" evidence="10">
    <location>
        <begin position="97"/>
        <end position="118"/>
    </location>
</feature>
<dbReference type="InterPro" id="IPR036890">
    <property type="entry name" value="HATPase_C_sf"/>
</dbReference>
<dbReference type="InterPro" id="IPR011712">
    <property type="entry name" value="Sig_transdc_His_kin_sub3_dim/P"/>
</dbReference>
<reference evidence="12 13" key="1">
    <citation type="submission" date="2017-11" db="EMBL/GenBank/DDBJ databases">
        <title>Draft genome of actinobacteria isolated from guarana (Paullinia cupana (Mart.) Ducke.</title>
        <authorList>
            <person name="Siqueira K.A."/>
            <person name="Liotti R.G."/>
            <person name="Mendes T.A.O."/>
            <person name="Soares M.A."/>
        </authorList>
    </citation>
    <scope>NUCLEOTIDE SEQUENCE [LARGE SCALE GENOMIC DNA]</scope>
    <source>
        <strain evidence="12 13">193</strain>
    </source>
</reference>
<evidence type="ECO:0000259" key="11">
    <source>
        <dbReference type="SMART" id="SM00387"/>
    </source>
</evidence>
<keyword evidence="5" id="KW-0547">Nucleotide-binding</keyword>
<dbReference type="GO" id="GO:0000155">
    <property type="term" value="F:phosphorelay sensor kinase activity"/>
    <property type="evidence" value="ECO:0007669"/>
    <property type="project" value="InterPro"/>
</dbReference>
<dbReference type="RefSeq" id="WP_121887732.1">
    <property type="nucleotide sequence ID" value="NZ_PENI01000002.1"/>
</dbReference>
<dbReference type="EMBL" id="PENI01000002">
    <property type="protein sequence ID" value="RMB87026.1"/>
    <property type="molecule type" value="Genomic_DNA"/>
</dbReference>
<dbReference type="Gene3D" id="1.20.5.1930">
    <property type="match status" value="1"/>
</dbReference>
<dbReference type="Pfam" id="PF02518">
    <property type="entry name" value="HATPase_c"/>
    <property type="match status" value="1"/>
</dbReference>
<keyword evidence="7" id="KW-0067">ATP-binding</keyword>
<dbReference type="SMART" id="SM00387">
    <property type="entry name" value="HATPase_c"/>
    <property type="match status" value="1"/>
</dbReference>
<dbReference type="PANTHER" id="PTHR24421:SF10">
    <property type="entry name" value="NITRATE_NITRITE SENSOR PROTEIN NARQ"/>
    <property type="match status" value="1"/>
</dbReference>
<keyword evidence="4" id="KW-0808">Transferase</keyword>
<dbReference type="Proteomes" id="UP000270471">
    <property type="component" value="Unassembled WGS sequence"/>
</dbReference>
<dbReference type="Gene3D" id="3.30.565.10">
    <property type="entry name" value="Histidine kinase-like ATPase, C-terminal domain"/>
    <property type="match status" value="1"/>
</dbReference>
<evidence type="ECO:0000256" key="4">
    <source>
        <dbReference type="ARBA" id="ARBA00022679"/>
    </source>
</evidence>
<feature type="region of interest" description="Disordered" evidence="9">
    <location>
        <begin position="429"/>
        <end position="448"/>
    </location>
</feature>
<keyword evidence="13" id="KW-1185">Reference proteome</keyword>
<evidence type="ECO:0000256" key="1">
    <source>
        <dbReference type="ARBA" id="ARBA00000085"/>
    </source>
</evidence>
<comment type="catalytic activity">
    <reaction evidence="1">
        <text>ATP + protein L-histidine = ADP + protein N-phospho-L-histidine.</text>
        <dbReference type="EC" id="2.7.13.3"/>
    </reaction>
</comment>
<protein>
    <recommendedName>
        <fullName evidence="2">histidine kinase</fullName>
        <ecNumber evidence="2">2.7.13.3</ecNumber>
    </recommendedName>
</protein>
<evidence type="ECO:0000313" key="12">
    <source>
        <dbReference type="EMBL" id="RMB87026.1"/>
    </source>
</evidence>
<keyword evidence="10" id="KW-0812">Transmembrane</keyword>
<dbReference type="GO" id="GO:0016020">
    <property type="term" value="C:membrane"/>
    <property type="evidence" value="ECO:0007669"/>
    <property type="project" value="InterPro"/>
</dbReference>
<accession>A0A3M0IXL7</accession>
<evidence type="ECO:0000256" key="9">
    <source>
        <dbReference type="SAM" id="MobiDB-lite"/>
    </source>
</evidence>
<name>A0A3M0IXL7_9ACTN</name>
<evidence type="ECO:0000256" key="6">
    <source>
        <dbReference type="ARBA" id="ARBA00022777"/>
    </source>
</evidence>
<dbReference type="CDD" id="cd16917">
    <property type="entry name" value="HATPase_UhpB-NarQ-NarX-like"/>
    <property type="match status" value="1"/>
</dbReference>
<evidence type="ECO:0000256" key="7">
    <source>
        <dbReference type="ARBA" id="ARBA00022840"/>
    </source>
</evidence>
<keyword evidence="10" id="KW-1133">Transmembrane helix</keyword>
<evidence type="ECO:0000256" key="10">
    <source>
        <dbReference type="SAM" id="Phobius"/>
    </source>
</evidence>
<keyword evidence="10" id="KW-0472">Membrane</keyword>
<dbReference type="InterPro" id="IPR050482">
    <property type="entry name" value="Sensor_HK_TwoCompSys"/>
</dbReference>
<proteinExistence type="predicted"/>
<dbReference type="InterPro" id="IPR003594">
    <property type="entry name" value="HATPase_dom"/>
</dbReference>
<dbReference type="SUPFAM" id="SSF55874">
    <property type="entry name" value="ATPase domain of HSP90 chaperone/DNA topoisomerase II/histidine kinase"/>
    <property type="match status" value="1"/>
</dbReference>
<dbReference type="EC" id="2.7.13.3" evidence="2"/>
<dbReference type="PANTHER" id="PTHR24421">
    <property type="entry name" value="NITRATE/NITRITE SENSOR PROTEIN NARX-RELATED"/>
    <property type="match status" value="1"/>
</dbReference>
<comment type="caution">
    <text evidence="12">The sequence shown here is derived from an EMBL/GenBank/DDBJ whole genome shotgun (WGS) entry which is preliminary data.</text>
</comment>